<name>A0A8J6TMP6_9GAMM</name>
<proteinExistence type="predicted"/>
<gene>
    <name evidence="2" type="ORF">H8D24_00910</name>
</gene>
<dbReference type="InterPro" id="IPR050570">
    <property type="entry name" value="Cell_wall_metabolism_enzyme"/>
</dbReference>
<dbReference type="InterPro" id="IPR011055">
    <property type="entry name" value="Dup_hybrid_motif"/>
</dbReference>
<evidence type="ECO:0000313" key="3">
    <source>
        <dbReference type="Proteomes" id="UP000654401"/>
    </source>
</evidence>
<dbReference type="InterPro" id="IPR016047">
    <property type="entry name" value="M23ase_b-sheet_dom"/>
</dbReference>
<dbReference type="CDD" id="cd12797">
    <property type="entry name" value="M23_peptidase"/>
    <property type="match status" value="1"/>
</dbReference>
<dbReference type="EMBL" id="JACNFK010000013">
    <property type="protein sequence ID" value="MBC8518954.1"/>
    <property type="molecule type" value="Genomic_DNA"/>
</dbReference>
<dbReference type="PANTHER" id="PTHR21666">
    <property type="entry name" value="PEPTIDASE-RELATED"/>
    <property type="match status" value="1"/>
</dbReference>
<comment type="caution">
    <text evidence="2">The sequence shown here is derived from an EMBL/GenBank/DDBJ whole genome shotgun (WGS) entry which is preliminary data.</text>
</comment>
<reference evidence="2 3" key="1">
    <citation type="submission" date="2020-08" db="EMBL/GenBank/DDBJ databases">
        <title>Bridging the membrane lipid divide: bacteria of the FCB group superphylum have the potential to synthesize archaeal ether lipids.</title>
        <authorList>
            <person name="Villanueva L."/>
            <person name="Von Meijenfeldt F.A.B."/>
            <person name="Westbye A.B."/>
            <person name="Yadav S."/>
            <person name="Hopmans E.C."/>
            <person name="Dutilh B.E."/>
            <person name="Sinninghe Damste J.S."/>
        </authorList>
    </citation>
    <scope>NUCLEOTIDE SEQUENCE [LARGE SCALE GENOMIC DNA]</scope>
    <source>
        <strain evidence="2">NIOZ-UU100</strain>
    </source>
</reference>
<sequence length="360" mass="38921">MILWIMMDRHKHAPPTIWEEFFSVFGTLSLFIVLSLSTPLHASGAGEVTLLSPIDCAGSDCFIQRMPDQQLGIGFGDHRCGPLSSNGYTSTDFRVVRVAELQRRIPVVASLGGVVEGVRDGMPDGIFSGKRAAFLKGKECGNGVYIRHDGGWKTQYCHLRKGSILVVRGERVVAGQKLGEMGLSGLTNFPHLEFRVQRNGTKIDPFTGDVIEAGCGSAQSTLWVSSTVEGMIPAATQLVSAGFANKVPTLPEVVLGLHDRGNVLPESPALLFWVEVTGVEKGDVEHFAIIAPDGTTMIENISAPYGSGRALHLGYAGKKLSTPLKRGEYTGAYRLVRKGNEGEQTVVSVRRKITVTDKEQ</sequence>
<organism evidence="2 3">
    <name type="scientific">Candidatus Thiopontia autotrophica</name>
    <dbReference type="NCBI Taxonomy" id="2841688"/>
    <lineage>
        <taxon>Bacteria</taxon>
        <taxon>Pseudomonadati</taxon>
        <taxon>Pseudomonadota</taxon>
        <taxon>Gammaproteobacteria</taxon>
        <taxon>Candidatus Thiopontia</taxon>
    </lineage>
</organism>
<dbReference type="GO" id="GO:0004222">
    <property type="term" value="F:metalloendopeptidase activity"/>
    <property type="evidence" value="ECO:0007669"/>
    <property type="project" value="TreeGrafter"/>
</dbReference>
<accession>A0A8J6TMP6</accession>
<dbReference type="Pfam" id="PF01551">
    <property type="entry name" value="Peptidase_M23"/>
    <property type="match status" value="1"/>
</dbReference>
<dbReference type="Proteomes" id="UP000654401">
    <property type="component" value="Unassembled WGS sequence"/>
</dbReference>
<evidence type="ECO:0000313" key="2">
    <source>
        <dbReference type="EMBL" id="MBC8518954.1"/>
    </source>
</evidence>
<dbReference type="Gene3D" id="2.70.70.10">
    <property type="entry name" value="Glucose Permease (Domain IIA)"/>
    <property type="match status" value="1"/>
</dbReference>
<protein>
    <submittedName>
        <fullName evidence="2">M23 family metallopeptidase</fullName>
    </submittedName>
</protein>
<dbReference type="AlphaFoldDB" id="A0A8J6TMP6"/>
<dbReference type="PANTHER" id="PTHR21666:SF270">
    <property type="entry name" value="MUREIN HYDROLASE ACTIVATOR ENVC"/>
    <property type="match status" value="1"/>
</dbReference>
<evidence type="ECO:0000259" key="1">
    <source>
        <dbReference type="Pfam" id="PF01551"/>
    </source>
</evidence>
<dbReference type="SUPFAM" id="SSF51261">
    <property type="entry name" value="Duplicated hybrid motif"/>
    <property type="match status" value="1"/>
</dbReference>
<feature type="domain" description="M23ase beta-sheet core" evidence="1">
    <location>
        <begin position="125"/>
        <end position="205"/>
    </location>
</feature>